<comment type="caution">
    <text evidence="4">The sequence shown here is derived from an EMBL/GenBank/DDBJ whole genome shotgun (WGS) entry which is preliminary data.</text>
</comment>
<accession>A0A4Q0XR67</accession>
<dbReference type="SMART" id="SM00387">
    <property type="entry name" value="HATPase_c"/>
    <property type="match status" value="1"/>
</dbReference>
<dbReference type="EMBL" id="PDKN01000002">
    <property type="protein sequence ID" value="RXJ59947.1"/>
    <property type="molecule type" value="Genomic_DNA"/>
</dbReference>
<proteinExistence type="predicted"/>
<gene>
    <name evidence="4" type="ORF">CRV04_02725</name>
</gene>
<dbReference type="InterPro" id="IPR036097">
    <property type="entry name" value="HisK_dim/P_sf"/>
</dbReference>
<dbReference type="SUPFAM" id="SSF55874">
    <property type="entry name" value="ATPase domain of HSP90 chaperone/DNA topoisomerase II/histidine kinase"/>
    <property type="match status" value="1"/>
</dbReference>
<evidence type="ECO:0000259" key="3">
    <source>
        <dbReference type="PROSITE" id="PS50109"/>
    </source>
</evidence>
<dbReference type="PANTHER" id="PTHR43065:SF42">
    <property type="entry name" value="TWO-COMPONENT SENSOR PPRA"/>
    <property type="match status" value="1"/>
</dbReference>
<dbReference type="OrthoDB" id="9799273at2"/>
<dbReference type="RefSeq" id="WP_128995148.1">
    <property type="nucleotide sequence ID" value="NZ_PDKN01000002.1"/>
</dbReference>
<dbReference type="PROSITE" id="PS50109">
    <property type="entry name" value="HIS_KIN"/>
    <property type="match status" value="1"/>
</dbReference>
<dbReference type="Gene3D" id="1.10.287.130">
    <property type="match status" value="1"/>
</dbReference>
<comment type="catalytic activity">
    <reaction evidence="1">
        <text>ATP + protein L-histidine = ADP + protein N-phospho-L-histidine.</text>
        <dbReference type="EC" id="2.7.13.3"/>
    </reaction>
</comment>
<dbReference type="InterPro" id="IPR004358">
    <property type="entry name" value="Sig_transdc_His_kin-like_C"/>
</dbReference>
<dbReference type="Gene3D" id="3.30.565.10">
    <property type="entry name" value="Histidine kinase-like ATPase, C-terminal domain"/>
    <property type="match status" value="1"/>
</dbReference>
<dbReference type="Proteomes" id="UP000290657">
    <property type="component" value="Unassembled WGS sequence"/>
</dbReference>
<dbReference type="Pfam" id="PF02518">
    <property type="entry name" value="HATPase_c"/>
    <property type="match status" value="1"/>
</dbReference>
<name>A0A4Q0XR67_9BACT</name>
<protein>
    <recommendedName>
        <fullName evidence="2">histidine kinase</fullName>
        <ecNumber evidence="2">2.7.13.3</ecNumber>
    </recommendedName>
</protein>
<evidence type="ECO:0000313" key="4">
    <source>
        <dbReference type="EMBL" id="RXJ59947.1"/>
    </source>
</evidence>
<dbReference type="PANTHER" id="PTHR43065">
    <property type="entry name" value="SENSOR HISTIDINE KINASE"/>
    <property type="match status" value="1"/>
</dbReference>
<evidence type="ECO:0000256" key="2">
    <source>
        <dbReference type="ARBA" id="ARBA00012438"/>
    </source>
</evidence>
<dbReference type="EC" id="2.7.13.3" evidence="2"/>
<dbReference type="AlphaFoldDB" id="A0A4Q0XR67"/>
<dbReference type="InterPro" id="IPR003594">
    <property type="entry name" value="HATPase_dom"/>
</dbReference>
<dbReference type="PRINTS" id="PR00344">
    <property type="entry name" value="BCTRLSENSOR"/>
</dbReference>
<sequence>MMPDTQFDKKSQKLLQVAEVMQNIMHQWKQPLYAIYTLSSGTLLKRELGLCKEEHYKETLESINQNIEHLLTTMNYFNDFIHQKNYVQPFSLKQSILSSINIIQPLLNNNQIEVFSELDEATLFGIEVEFMQVILNILNNSIYALYEYNLHKRNLIFIRACVKDKLIVLSIKDSAGGIPFEDTNIIFTKHFTSKSPTKGSGIGLCMVKKIIEEHMHGSIKVQNSKFTYEGEHYCGAEFTITFIK</sequence>
<reference evidence="4 5" key="1">
    <citation type="submission" date="2017-10" db="EMBL/GenBank/DDBJ databases">
        <title>Genomics of the genus Arcobacter.</title>
        <authorList>
            <person name="Perez-Cataluna A."/>
            <person name="Figueras M.J."/>
        </authorList>
    </citation>
    <scope>NUCLEOTIDE SEQUENCE [LARGE SCALE GENOMIC DNA]</scope>
    <source>
        <strain evidence="4 5">CECT 8987</strain>
    </source>
</reference>
<evidence type="ECO:0000313" key="5">
    <source>
        <dbReference type="Proteomes" id="UP000290657"/>
    </source>
</evidence>
<dbReference type="GO" id="GO:0000155">
    <property type="term" value="F:phosphorelay sensor kinase activity"/>
    <property type="evidence" value="ECO:0007669"/>
    <property type="project" value="InterPro"/>
</dbReference>
<dbReference type="SUPFAM" id="SSF47384">
    <property type="entry name" value="Homodimeric domain of signal transducing histidine kinase"/>
    <property type="match status" value="1"/>
</dbReference>
<evidence type="ECO:0000256" key="1">
    <source>
        <dbReference type="ARBA" id="ARBA00000085"/>
    </source>
</evidence>
<keyword evidence="5" id="KW-1185">Reference proteome</keyword>
<feature type="domain" description="Histidine kinase" evidence="3">
    <location>
        <begin position="23"/>
        <end position="244"/>
    </location>
</feature>
<dbReference type="InterPro" id="IPR005467">
    <property type="entry name" value="His_kinase_dom"/>
</dbReference>
<dbReference type="InterPro" id="IPR036890">
    <property type="entry name" value="HATPase_C_sf"/>
</dbReference>
<organism evidence="4 5">
    <name type="scientific">Candidatus Marinarcus aquaticus</name>
    <dbReference type="NCBI Taxonomy" id="2044504"/>
    <lineage>
        <taxon>Bacteria</taxon>
        <taxon>Pseudomonadati</taxon>
        <taxon>Campylobacterota</taxon>
        <taxon>Epsilonproteobacteria</taxon>
        <taxon>Campylobacterales</taxon>
        <taxon>Arcobacteraceae</taxon>
        <taxon>Candidatus Marinarcus</taxon>
    </lineage>
</organism>